<proteinExistence type="predicted"/>
<keyword evidence="5" id="KW-1185">Reference proteome</keyword>
<protein>
    <submittedName>
        <fullName evidence="4">ATP-binding protein</fullName>
    </submittedName>
</protein>
<keyword evidence="1" id="KW-0547">Nucleotide-binding</keyword>
<dbReference type="GO" id="GO:0005524">
    <property type="term" value="F:ATP binding"/>
    <property type="evidence" value="ECO:0007669"/>
    <property type="project" value="UniProtKB-KW"/>
</dbReference>
<dbReference type="AlphaFoldDB" id="A0A9E2SF75"/>
<gene>
    <name evidence="4" type="ORF">KTO63_24090</name>
</gene>
<comment type="caution">
    <text evidence="4">The sequence shown here is derived from an EMBL/GenBank/DDBJ whole genome shotgun (WGS) entry which is preliminary data.</text>
</comment>
<accession>A0A9E2SF75</accession>
<evidence type="ECO:0000313" key="5">
    <source>
        <dbReference type="Proteomes" id="UP000812270"/>
    </source>
</evidence>
<sequence length="231" mass="26168">MLTFNHSVIQLISYSVINFRLQLPPTLGKLHITKTYCMSLPNPLQKISDFASHLFSNNHDNTGKLFTTQKQWQSLDISPLAKAELNTLQTLVPLNKMCNYIALFEGDDAADKLAAAALMAKEEGRQLYRINVSEVVSKYAGETEKNLDKVFSNAQNHDWILFFDEADALFGKRTNVKDSHDKYANQDVNYLMHKIEDYKGVVIVATNSMPSDDDDLKKMSRAVITFKRAEA</sequence>
<dbReference type="Proteomes" id="UP000812270">
    <property type="component" value="Unassembled WGS sequence"/>
</dbReference>
<dbReference type="EMBL" id="JAHSPG010000018">
    <property type="protein sequence ID" value="MBV4360268.1"/>
    <property type="molecule type" value="Genomic_DNA"/>
</dbReference>
<keyword evidence="2 4" id="KW-0067">ATP-binding</keyword>
<evidence type="ECO:0000256" key="2">
    <source>
        <dbReference type="ARBA" id="ARBA00022840"/>
    </source>
</evidence>
<feature type="domain" description="ATPase AAA-type core" evidence="3">
    <location>
        <begin position="115"/>
        <end position="222"/>
    </location>
</feature>
<reference evidence="4" key="1">
    <citation type="submission" date="2021-06" db="EMBL/GenBank/DDBJ databases">
        <authorList>
            <person name="Huq M.A."/>
        </authorList>
    </citation>
    <scope>NUCLEOTIDE SEQUENCE</scope>
    <source>
        <strain evidence="4">MAH-26</strain>
    </source>
</reference>
<dbReference type="InterPro" id="IPR050221">
    <property type="entry name" value="26S_Proteasome_ATPase"/>
</dbReference>
<name>A0A9E2SF75_9BACT</name>
<evidence type="ECO:0000256" key="1">
    <source>
        <dbReference type="ARBA" id="ARBA00022741"/>
    </source>
</evidence>
<organism evidence="4 5">
    <name type="scientific">Pinibacter aurantiacus</name>
    <dbReference type="NCBI Taxonomy" id="2851599"/>
    <lineage>
        <taxon>Bacteria</taxon>
        <taxon>Pseudomonadati</taxon>
        <taxon>Bacteroidota</taxon>
        <taxon>Chitinophagia</taxon>
        <taxon>Chitinophagales</taxon>
        <taxon>Chitinophagaceae</taxon>
        <taxon>Pinibacter</taxon>
    </lineage>
</organism>
<dbReference type="PANTHER" id="PTHR23073">
    <property type="entry name" value="26S PROTEASOME REGULATORY SUBUNIT"/>
    <property type="match status" value="1"/>
</dbReference>
<dbReference type="Pfam" id="PF00004">
    <property type="entry name" value="AAA"/>
    <property type="match status" value="1"/>
</dbReference>
<dbReference type="InterPro" id="IPR003959">
    <property type="entry name" value="ATPase_AAA_core"/>
</dbReference>
<evidence type="ECO:0000313" key="4">
    <source>
        <dbReference type="EMBL" id="MBV4360268.1"/>
    </source>
</evidence>
<evidence type="ECO:0000259" key="3">
    <source>
        <dbReference type="Pfam" id="PF00004"/>
    </source>
</evidence>
<dbReference type="GO" id="GO:0016887">
    <property type="term" value="F:ATP hydrolysis activity"/>
    <property type="evidence" value="ECO:0007669"/>
    <property type="project" value="InterPro"/>
</dbReference>